<evidence type="ECO:0000313" key="2">
    <source>
        <dbReference type="EMBL" id="AIA31677.1"/>
    </source>
</evidence>
<feature type="region of interest" description="Disordered" evidence="1">
    <location>
        <begin position="69"/>
        <end position="97"/>
    </location>
</feature>
<evidence type="ECO:0000256" key="1">
    <source>
        <dbReference type="SAM" id="MobiDB-lite"/>
    </source>
</evidence>
<name>A0A059Y2G2_9BACT</name>
<reference evidence="3" key="1">
    <citation type="submission" date="2014-02" db="EMBL/GenBank/DDBJ databases">
        <title>Complete genome sequence and comparative genomic analysis of the nitrogen-fixing bacterium Leptospirillum ferriphilum YSK.</title>
        <authorList>
            <person name="Guo X."/>
            <person name="Yin H."/>
            <person name="Liang Y."/>
            <person name="Hu Q."/>
            <person name="Ma L."/>
            <person name="Xiao Y."/>
            <person name="Zhang X."/>
            <person name="Qiu G."/>
            <person name="Liu X."/>
        </authorList>
    </citation>
    <scope>NUCLEOTIDE SEQUENCE [LARGE SCALE GENOMIC DNA]</scope>
    <source>
        <strain evidence="3">YSK</strain>
    </source>
</reference>
<keyword evidence="3" id="KW-1185">Reference proteome</keyword>
<dbReference type="AlphaFoldDB" id="A0A059Y2G2"/>
<gene>
    <name evidence="2" type="ORF">Y981_05555</name>
</gene>
<dbReference type="Proteomes" id="UP000027059">
    <property type="component" value="Chromosome"/>
</dbReference>
<reference evidence="2 3" key="2">
    <citation type="journal article" date="2015" name="Biomed. Res. Int.">
        <title>Effects of Arsenite Resistance on the Growth and Functional Gene Expression of Leptospirillum ferriphilum and Acidithiobacillus thiooxidans in Pure Culture and Coculture.</title>
        <authorList>
            <person name="Jiang H."/>
            <person name="Liang Y."/>
            <person name="Yin H."/>
            <person name="Xiao Y."/>
            <person name="Guo X."/>
            <person name="Xu Y."/>
            <person name="Hu Q."/>
            <person name="Liu H."/>
            <person name="Liu X."/>
        </authorList>
    </citation>
    <scope>NUCLEOTIDE SEQUENCE [LARGE SCALE GENOMIC DNA]</scope>
    <source>
        <strain evidence="2 3">YSK</strain>
    </source>
</reference>
<organism evidence="2 3">
    <name type="scientific">Leptospirillum ferriphilum YSK</name>
    <dbReference type="NCBI Taxonomy" id="1441628"/>
    <lineage>
        <taxon>Bacteria</taxon>
        <taxon>Pseudomonadati</taxon>
        <taxon>Nitrospirota</taxon>
        <taxon>Nitrospiria</taxon>
        <taxon>Nitrospirales</taxon>
        <taxon>Nitrospiraceae</taxon>
        <taxon>Leptospirillum</taxon>
    </lineage>
</organism>
<proteinExistence type="predicted"/>
<dbReference type="KEGG" id="lfp:Y981_05555"/>
<accession>A0A059Y2G2</accession>
<evidence type="ECO:0000313" key="3">
    <source>
        <dbReference type="Proteomes" id="UP000027059"/>
    </source>
</evidence>
<dbReference type="HOGENOM" id="CLU_2058476_0_0_0"/>
<sequence length="119" mass="12725">MGGSSLLVSHAMPLMHPSVQSTKGMKSSSCPMKRTLPCCQKHKAAVALCSVPLCDLCFQSVPWKEGNTSPLLRVHPPVATGPPYPEPGDAIFRRNSHPPLASSLTRGSFLPAVNRPLLI</sequence>
<dbReference type="EMBL" id="CP007243">
    <property type="protein sequence ID" value="AIA31677.1"/>
    <property type="molecule type" value="Genomic_DNA"/>
</dbReference>
<protein>
    <submittedName>
        <fullName evidence="2">Uncharacterized protein</fullName>
    </submittedName>
</protein>